<evidence type="ECO:0000256" key="1">
    <source>
        <dbReference type="ARBA" id="ARBA00006198"/>
    </source>
</evidence>
<keyword evidence="4" id="KW-0456">Lyase</keyword>
<keyword evidence="10" id="KW-1185">Reference proteome</keyword>
<dbReference type="Pfam" id="PF22645">
    <property type="entry name" value="GKRP_SIS_N"/>
    <property type="match status" value="1"/>
</dbReference>
<evidence type="ECO:0000313" key="9">
    <source>
        <dbReference type="EMBL" id="KAK2590568.1"/>
    </source>
</evidence>
<dbReference type="GO" id="GO:0005829">
    <property type="term" value="C:cytosol"/>
    <property type="evidence" value="ECO:0007669"/>
    <property type="project" value="TreeGrafter"/>
</dbReference>
<dbReference type="FunFam" id="3.40.50.10490:FF:000014">
    <property type="entry name" value="N-acetylmuramic acid 6-phosphate etherase"/>
    <property type="match status" value="1"/>
</dbReference>
<dbReference type="Gene3D" id="3.30.420.40">
    <property type="match status" value="2"/>
</dbReference>
<dbReference type="GO" id="GO:0016835">
    <property type="term" value="F:carbon-oxygen lyase activity"/>
    <property type="evidence" value="ECO:0007669"/>
    <property type="project" value="InterPro"/>
</dbReference>
<dbReference type="EC" id="2.7.1.59" evidence="2"/>
<dbReference type="InterPro" id="IPR005488">
    <property type="entry name" value="Etherase_MurQ"/>
</dbReference>
<evidence type="ECO:0000313" key="10">
    <source>
        <dbReference type="Proteomes" id="UP001251528"/>
    </source>
</evidence>
<dbReference type="GO" id="GO:0030246">
    <property type="term" value="F:carbohydrate binding"/>
    <property type="evidence" value="ECO:0007669"/>
    <property type="project" value="TreeGrafter"/>
</dbReference>
<dbReference type="NCBIfam" id="TIGR00274">
    <property type="entry name" value="N-acetylmuramic acid 6-phosphate etherase"/>
    <property type="match status" value="1"/>
</dbReference>
<gene>
    <name evidence="9" type="ORF">QQS21_011750</name>
</gene>
<evidence type="ECO:0000256" key="5">
    <source>
        <dbReference type="ARBA" id="ARBA00023277"/>
    </source>
</evidence>
<dbReference type="CDD" id="cd05007">
    <property type="entry name" value="SIS_Etherase"/>
    <property type="match status" value="1"/>
</dbReference>
<keyword evidence="5" id="KW-0119">Carbohydrate metabolism</keyword>
<dbReference type="Pfam" id="PF01869">
    <property type="entry name" value="BcrAD_BadFG"/>
    <property type="match status" value="1"/>
</dbReference>
<accession>A0AAJ0CEU6</accession>
<evidence type="ECO:0000259" key="8">
    <source>
        <dbReference type="PROSITE" id="PS51464"/>
    </source>
</evidence>
<dbReference type="GO" id="GO:0019899">
    <property type="term" value="F:enzyme binding"/>
    <property type="evidence" value="ECO:0007669"/>
    <property type="project" value="TreeGrafter"/>
</dbReference>
<protein>
    <recommendedName>
        <fullName evidence="3">N-acetyl-D-glucosamine kinase</fullName>
        <ecNumber evidence="2">2.7.1.59</ecNumber>
    </recommendedName>
    <alternativeName>
        <fullName evidence="6">GlcNAc kinase</fullName>
    </alternativeName>
</protein>
<name>A0AAJ0CEU6_9HYPO</name>
<reference evidence="9" key="1">
    <citation type="submission" date="2023-06" db="EMBL/GenBank/DDBJ databases">
        <title>Conoideocrella luteorostrata (Hypocreales: Clavicipitaceae), a potential biocontrol fungus for elongate hemlock scale in United States Christmas tree production areas.</title>
        <authorList>
            <person name="Barrett H."/>
            <person name="Lovett B."/>
            <person name="Macias A.M."/>
            <person name="Stajich J.E."/>
            <person name="Kasson M.T."/>
        </authorList>
    </citation>
    <scope>NUCLEOTIDE SEQUENCE</scope>
    <source>
        <strain evidence="9">ARSEF 14590</strain>
    </source>
</reference>
<dbReference type="Gene3D" id="1.10.8.1080">
    <property type="match status" value="1"/>
</dbReference>
<comment type="similarity">
    <text evidence="1">Belongs to the eukaryotic-type N-acetylglucosamine kinase family.</text>
</comment>
<dbReference type="GO" id="GO:0045127">
    <property type="term" value="F:N-acetylglucosamine kinase activity"/>
    <property type="evidence" value="ECO:0007669"/>
    <property type="project" value="UniProtKB-EC"/>
</dbReference>
<dbReference type="InterPro" id="IPR005486">
    <property type="entry name" value="Glucokinase_regulatory_CS"/>
</dbReference>
<dbReference type="InterPro" id="IPR043129">
    <property type="entry name" value="ATPase_NBD"/>
</dbReference>
<dbReference type="InterPro" id="IPR001347">
    <property type="entry name" value="SIS_dom"/>
</dbReference>
<dbReference type="SUPFAM" id="SSF53697">
    <property type="entry name" value="SIS domain"/>
    <property type="match status" value="1"/>
</dbReference>
<dbReference type="EMBL" id="JASWJB010000422">
    <property type="protein sequence ID" value="KAK2590568.1"/>
    <property type="molecule type" value="Genomic_DNA"/>
</dbReference>
<comment type="caution">
    <text evidence="9">The sequence shown here is derived from an EMBL/GenBank/DDBJ whole genome shotgun (WGS) entry which is preliminary data.</text>
</comment>
<dbReference type="GO" id="GO:0042593">
    <property type="term" value="P:glucose homeostasis"/>
    <property type="evidence" value="ECO:0007669"/>
    <property type="project" value="TreeGrafter"/>
</dbReference>
<dbReference type="NCBIfam" id="NF003915">
    <property type="entry name" value="PRK05441.1"/>
    <property type="match status" value="1"/>
</dbReference>
<proteinExistence type="inferred from homology"/>
<dbReference type="GO" id="GO:0004857">
    <property type="term" value="F:enzyme inhibitor activity"/>
    <property type="evidence" value="ECO:0007669"/>
    <property type="project" value="TreeGrafter"/>
</dbReference>
<evidence type="ECO:0000256" key="4">
    <source>
        <dbReference type="ARBA" id="ARBA00023239"/>
    </source>
</evidence>
<feature type="repeat" description="RCC1" evidence="7">
    <location>
        <begin position="69"/>
        <end position="117"/>
    </location>
</feature>
<evidence type="ECO:0000256" key="6">
    <source>
        <dbReference type="ARBA" id="ARBA00031123"/>
    </source>
</evidence>
<dbReference type="SUPFAM" id="SSF53067">
    <property type="entry name" value="Actin-like ATPase domain"/>
    <property type="match status" value="2"/>
</dbReference>
<evidence type="ECO:0000256" key="7">
    <source>
        <dbReference type="PROSITE-ProRule" id="PRU00235"/>
    </source>
</evidence>
<dbReference type="GO" id="GO:0046348">
    <property type="term" value="P:amino sugar catabolic process"/>
    <property type="evidence" value="ECO:0007669"/>
    <property type="project" value="InterPro"/>
</dbReference>
<dbReference type="CDD" id="cd24007">
    <property type="entry name" value="ASKHA_NBD_eukNAGK-like"/>
    <property type="match status" value="1"/>
</dbReference>
<dbReference type="NCBIfam" id="NF009222">
    <property type="entry name" value="PRK12570.1"/>
    <property type="match status" value="1"/>
</dbReference>
<dbReference type="PANTHER" id="PTHR10088">
    <property type="entry name" value="GLUCOKINASE REGULATORY PROTEIN"/>
    <property type="match status" value="1"/>
</dbReference>
<dbReference type="GO" id="GO:0009750">
    <property type="term" value="P:response to fructose"/>
    <property type="evidence" value="ECO:0007669"/>
    <property type="project" value="TreeGrafter"/>
</dbReference>
<dbReference type="GO" id="GO:0070095">
    <property type="term" value="F:fructose-6-phosphate binding"/>
    <property type="evidence" value="ECO:0007669"/>
    <property type="project" value="TreeGrafter"/>
</dbReference>
<dbReference type="HAMAP" id="MF_00068">
    <property type="entry name" value="MurQ"/>
    <property type="match status" value="1"/>
</dbReference>
<evidence type="ECO:0000256" key="3">
    <source>
        <dbReference type="ARBA" id="ARBA00014974"/>
    </source>
</evidence>
<dbReference type="PROSITE" id="PS01272">
    <property type="entry name" value="GCKR"/>
    <property type="match status" value="1"/>
</dbReference>
<dbReference type="PROSITE" id="PS50012">
    <property type="entry name" value="RCC1_3"/>
    <property type="match status" value="1"/>
</dbReference>
<feature type="domain" description="SIS" evidence="8">
    <location>
        <begin position="61"/>
        <end position="227"/>
    </location>
</feature>
<dbReference type="Proteomes" id="UP001251528">
    <property type="component" value="Unassembled WGS sequence"/>
</dbReference>
<dbReference type="InterPro" id="IPR046348">
    <property type="entry name" value="SIS_dom_sf"/>
</dbReference>
<sequence length="679" mass="70516">MTVPVPVQLAGLQTELRNPRTTTIDRVSTEQLCRIFHREDSRVPAAVEPCIPVIAQTIDVLSERVRSGGRVFYIGAGTSGRLGVLDASEIPPTYSASSDQFVALIAGGDHALRHAKEGAEDSRPGAEADLKARHFDPQVDSLIGIASSGRTPYVLGGLHYVRSIGGVTVGLVCTEPSAVGSEGNADFLIAAVTGPEVVTGSTRMKAGTATKLVLNMISSGIMIRLGKTYGNLMVDLRATNIKLQHRARNIIRFIGGPSCTHSDDELDEVLQACRGSVKLAAAAVFLNVPVAEAEQRLHRNRGVLAKVFEEHERQKVANGEMLDDDGLVLCVDAGGTSCKAVVMSKDGVSGSGVAGPCNVSSVGLDAAVTAISEAIQEATDNCPVTRGRKFPSITFEAAWVGIAGNDRPALATSIHNAVSELVKLPPGKKPKVTTDVDLLSASASTEPGVDSAIVLVSGTGSVAMSFKRAGEGFERTARVGGWGHLLGDDGSGYGIGREAIRNALREIDVLRMSPGSAALSPLSKAILQQFTGQNPDPGPDPAARPEDLLSAVVAPDSTLHQAEGAGLAATKRIAGAAKVVLSLAATDDEARKIVDSGTASLAQLVMALVKGQCQGQGQDQGGIDTSSCGLVLAGGLMQDDLFREALVDAVTREVGLFAHTCCVSQPAVDGAKSLLAQRK</sequence>
<dbReference type="InterPro" id="IPR002731">
    <property type="entry name" value="ATPase_BadF"/>
</dbReference>
<dbReference type="InterPro" id="IPR000408">
    <property type="entry name" value="Reg_chr_condens"/>
</dbReference>
<dbReference type="PROSITE" id="PS51464">
    <property type="entry name" value="SIS"/>
    <property type="match status" value="1"/>
</dbReference>
<dbReference type="PANTHER" id="PTHR10088:SF4">
    <property type="entry name" value="GLUCOKINASE REGULATORY PROTEIN"/>
    <property type="match status" value="1"/>
</dbReference>
<organism evidence="9 10">
    <name type="scientific">Conoideocrella luteorostrata</name>
    <dbReference type="NCBI Taxonomy" id="1105319"/>
    <lineage>
        <taxon>Eukaryota</taxon>
        <taxon>Fungi</taxon>
        <taxon>Dikarya</taxon>
        <taxon>Ascomycota</taxon>
        <taxon>Pezizomycotina</taxon>
        <taxon>Sordariomycetes</taxon>
        <taxon>Hypocreomycetidae</taxon>
        <taxon>Hypocreales</taxon>
        <taxon>Clavicipitaceae</taxon>
        <taxon>Conoideocrella</taxon>
    </lineage>
</organism>
<dbReference type="GO" id="GO:0005654">
    <property type="term" value="C:nucleoplasm"/>
    <property type="evidence" value="ECO:0007669"/>
    <property type="project" value="TreeGrafter"/>
</dbReference>
<dbReference type="AlphaFoldDB" id="A0AAJ0CEU6"/>
<dbReference type="InterPro" id="IPR040190">
    <property type="entry name" value="MURQ/GCKR"/>
</dbReference>
<evidence type="ECO:0000256" key="2">
    <source>
        <dbReference type="ARBA" id="ARBA00012122"/>
    </source>
</evidence>
<dbReference type="Gene3D" id="3.40.50.10490">
    <property type="entry name" value="Glucose-6-phosphate isomerase like protein, domain 1"/>
    <property type="match status" value="1"/>
</dbReference>